<reference evidence="1 2" key="1">
    <citation type="submission" date="2021-08" db="EMBL/GenBank/DDBJ databases">
        <title>Devosia salina sp. nov., isolated from the South China Sea sediment.</title>
        <authorList>
            <person name="Zhou Z."/>
        </authorList>
    </citation>
    <scope>NUCLEOTIDE SEQUENCE [LARGE SCALE GENOMIC DNA]</scope>
    <source>
        <strain evidence="1 2">SCS-3</strain>
    </source>
</reference>
<dbReference type="RefSeq" id="WP_220307661.1">
    <property type="nucleotide sequence ID" value="NZ_CP080590.1"/>
</dbReference>
<keyword evidence="2" id="KW-1185">Reference proteome</keyword>
<dbReference type="Proteomes" id="UP000825799">
    <property type="component" value="Chromosome"/>
</dbReference>
<dbReference type="EMBL" id="CP080590">
    <property type="protein sequence ID" value="QYO79216.1"/>
    <property type="molecule type" value="Genomic_DNA"/>
</dbReference>
<name>A0ABX8WMG3_9HYPH</name>
<organism evidence="1 2">
    <name type="scientific">Devosia salina</name>
    <dbReference type="NCBI Taxonomy" id="2860336"/>
    <lineage>
        <taxon>Bacteria</taxon>
        <taxon>Pseudomonadati</taxon>
        <taxon>Pseudomonadota</taxon>
        <taxon>Alphaproteobacteria</taxon>
        <taxon>Hyphomicrobiales</taxon>
        <taxon>Devosiaceae</taxon>
        <taxon>Devosia</taxon>
    </lineage>
</organism>
<accession>A0ABX8WMG3</accession>
<evidence type="ECO:0000313" key="2">
    <source>
        <dbReference type="Proteomes" id="UP000825799"/>
    </source>
</evidence>
<evidence type="ECO:0000313" key="1">
    <source>
        <dbReference type="EMBL" id="QYO79216.1"/>
    </source>
</evidence>
<proteinExistence type="predicted"/>
<sequence length="62" mass="7105">MILINVSADTDQHAIYEKLDGRAVRRSCPRRALPHPLYFTHAALGPPAEQLRWQDPDLTREP</sequence>
<protein>
    <submittedName>
        <fullName evidence="1">Uncharacterized protein</fullName>
    </submittedName>
</protein>
<gene>
    <name evidence="1" type="ORF">K1X15_04125</name>
</gene>